<evidence type="ECO:0000256" key="3">
    <source>
        <dbReference type="ARBA" id="ARBA00022527"/>
    </source>
</evidence>
<dbReference type="Proteomes" id="UP001153069">
    <property type="component" value="Unassembled WGS sequence"/>
</dbReference>
<evidence type="ECO:0000256" key="11">
    <source>
        <dbReference type="SAM" id="MobiDB-lite"/>
    </source>
</evidence>
<dbReference type="GO" id="GO:0004707">
    <property type="term" value="F:MAP kinase activity"/>
    <property type="evidence" value="ECO:0007669"/>
    <property type="project" value="UniProtKB-EC"/>
</dbReference>
<dbReference type="Pfam" id="PF00069">
    <property type="entry name" value="Pkinase"/>
    <property type="match status" value="1"/>
</dbReference>
<keyword evidence="7 10" id="KW-0418">Kinase</keyword>
<dbReference type="InterPro" id="IPR000719">
    <property type="entry name" value="Prot_kinase_dom"/>
</dbReference>
<gene>
    <name evidence="13" type="ORF">SEMRO_511_G157420.1</name>
</gene>
<dbReference type="PROSITE" id="PS50011">
    <property type="entry name" value="PROTEIN_KINASE_DOM"/>
    <property type="match status" value="1"/>
</dbReference>
<dbReference type="FunFam" id="1.10.510.10:FF:000013">
    <property type="entry name" value="Mitogen-activated protein kinase"/>
    <property type="match status" value="1"/>
</dbReference>
<name>A0A9N8E559_9STRA</name>
<dbReference type="AlphaFoldDB" id="A0A9N8E559"/>
<evidence type="ECO:0000256" key="10">
    <source>
        <dbReference type="RuleBase" id="RU361165"/>
    </source>
</evidence>
<evidence type="ECO:0000256" key="5">
    <source>
        <dbReference type="ARBA" id="ARBA00022679"/>
    </source>
</evidence>
<protein>
    <recommendedName>
        <fullName evidence="2 10">Mitogen-activated protein kinase</fullName>
        <ecNumber evidence="2 10">2.7.11.24</ecNumber>
    </recommendedName>
</protein>
<dbReference type="PROSITE" id="PS00107">
    <property type="entry name" value="PROTEIN_KINASE_ATP"/>
    <property type="match status" value="1"/>
</dbReference>
<keyword evidence="14" id="KW-1185">Reference proteome</keyword>
<evidence type="ECO:0000256" key="7">
    <source>
        <dbReference type="ARBA" id="ARBA00022777"/>
    </source>
</evidence>
<evidence type="ECO:0000256" key="9">
    <source>
        <dbReference type="PROSITE-ProRule" id="PRU10141"/>
    </source>
</evidence>
<dbReference type="PROSITE" id="PS01351">
    <property type="entry name" value="MAPK"/>
    <property type="match status" value="1"/>
</dbReference>
<keyword evidence="6 9" id="KW-0547">Nucleotide-binding</keyword>
<evidence type="ECO:0000256" key="8">
    <source>
        <dbReference type="ARBA" id="ARBA00022840"/>
    </source>
</evidence>
<dbReference type="InterPro" id="IPR017441">
    <property type="entry name" value="Protein_kinase_ATP_BS"/>
</dbReference>
<comment type="activity regulation">
    <text evidence="10">Activated by threonine and tyrosine phosphorylation.</text>
</comment>
<dbReference type="InterPro" id="IPR008271">
    <property type="entry name" value="Ser/Thr_kinase_AS"/>
</dbReference>
<feature type="region of interest" description="Disordered" evidence="11">
    <location>
        <begin position="14"/>
        <end position="65"/>
    </location>
</feature>
<accession>A0A9N8E559</accession>
<dbReference type="FunFam" id="3.30.200.20:FF:000028">
    <property type="entry name" value="Mitogen-activated protein kinase"/>
    <property type="match status" value="1"/>
</dbReference>
<evidence type="ECO:0000256" key="6">
    <source>
        <dbReference type="ARBA" id="ARBA00022741"/>
    </source>
</evidence>
<feature type="compositionally biased region" description="Low complexity" evidence="11">
    <location>
        <begin position="54"/>
        <end position="64"/>
    </location>
</feature>
<feature type="binding site" evidence="9">
    <location>
        <position position="305"/>
    </location>
    <ligand>
        <name>ATP</name>
        <dbReference type="ChEBI" id="CHEBI:30616"/>
    </ligand>
</feature>
<dbReference type="Gene3D" id="1.10.510.10">
    <property type="entry name" value="Transferase(Phosphotransferase) domain 1"/>
    <property type="match status" value="1"/>
</dbReference>
<proteinExistence type="inferred from homology"/>
<evidence type="ECO:0000313" key="14">
    <source>
        <dbReference type="Proteomes" id="UP001153069"/>
    </source>
</evidence>
<keyword evidence="8 9" id="KW-0067">ATP-binding</keyword>
<keyword evidence="4" id="KW-0597">Phosphoprotein</keyword>
<keyword evidence="5 10" id="KW-0808">Transferase</keyword>
<keyword evidence="10" id="KW-0460">Magnesium</keyword>
<dbReference type="OrthoDB" id="192887at2759"/>
<feature type="region of interest" description="Disordered" evidence="11">
    <location>
        <begin position="104"/>
        <end position="181"/>
    </location>
</feature>
<evidence type="ECO:0000259" key="12">
    <source>
        <dbReference type="PROSITE" id="PS50011"/>
    </source>
</evidence>
<dbReference type="SUPFAM" id="SSF56112">
    <property type="entry name" value="Protein kinase-like (PK-like)"/>
    <property type="match status" value="1"/>
</dbReference>
<dbReference type="InterPro" id="IPR003527">
    <property type="entry name" value="MAP_kinase_CS"/>
</dbReference>
<feature type="compositionally biased region" description="Polar residues" evidence="11">
    <location>
        <begin position="104"/>
        <end position="132"/>
    </location>
</feature>
<evidence type="ECO:0000256" key="4">
    <source>
        <dbReference type="ARBA" id="ARBA00022553"/>
    </source>
</evidence>
<comment type="caution">
    <text evidence="13">The sequence shown here is derived from an EMBL/GenBank/DDBJ whole genome shotgun (WGS) entry which is preliminary data.</text>
</comment>
<evidence type="ECO:0000313" key="13">
    <source>
        <dbReference type="EMBL" id="CAB9511954.1"/>
    </source>
</evidence>
<evidence type="ECO:0000256" key="1">
    <source>
        <dbReference type="ARBA" id="ARBA00001946"/>
    </source>
</evidence>
<dbReference type="CDD" id="cd07834">
    <property type="entry name" value="STKc_MAPK"/>
    <property type="match status" value="1"/>
</dbReference>
<reference evidence="13" key="1">
    <citation type="submission" date="2020-06" db="EMBL/GenBank/DDBJ databases">
        <authorList>
            <consortium name="Plant Systems Biology data submission"/>
        </authorList>
    </citation>
    <scope>NUCLEOTIDE SEQUENCE</scope>
    <source>
        <strain evidence="13">D6</strain>
    </source>
</reference>
<dbReference type="GO" id="GO:0005524">
    <property type="term" value="F:ATP binding"/>
    <property type="evidence" value="ECO:0007669"/>
    <property type="project" value="UniProtKB-UniRule"/>
</dbReference>
<feature type="compositionally biased region" description="Polar residues" evidence="11">
    <location>
        <begin position="628"/>
        <end position="642"/>
    </location>
</feature>
<comment type="catalytic activity">
    <reaction evidence="10">
        <text>L-threonyl-[protein] + ATP = O-phospho-L-threonyl-[protein] + ADP + H(+)</text>
        <dbReference type="Rhea" id="RHEA:46608"/>
        <dbReference type="Rhea" id="RHEA-COMP:11060"/>
        <dbReference type="Rhea" id="RHEA-COMP:11605"/>
        <dbReference type="ChEBI" id="CHEBI:15378"/>
        <dbReference type="ChEBI" id="CHEBI:30013"/>
        <dbReference type="ChEBI" id="CHEBI:30616"/>
        <dbReference type="ChEBI" id="CHEBI:61977"/>
        <dbReference type="ChEBI" id="CHEBI:456216"/>
        <dbReference type="EC" id="2.7.11.24"/>
    </reaction>
</comment>
<comment type="cofactor">
    <cofactor evidence="1 10">
        <name>Mg(2+)</name>
        <dbReference type="ChEBI" id="CHEBI:18420"/>
    </cofactor>
</comment>
<dbReference type="Gene3D" id="3.30.200.20">
    <property type="entry name" value="Phosphorylase Kinase, domain 1"/>
    <property type="match status" value="1"/>
</dbReference>
<dbReference type="EC" id="2.7.11.24" evidence="2 10"/>
<dbReference type="SMART" id="SM00220">
    <property type="entry name" value="S_TKc"/>
    <property type="match status" value="1"/>
</dbReference>
<evidence type="ECO:0000256" key="2">
    <source>
        <dbReference type="ARBA" id="ARBA00012411"/>
    </source>
</evidence>
<feature type="compositionally biased region" description="Polar residues" evidence="11">
    <location>
        <begin position="157"/>
        <end position="168"/>
    </location>
</feature>
<comment type="similarity">
    <text evidence="10">Belongs to the protein kinase superfamily. Ser/Thr protein kinase family. MAP kinase subfamily.</text>
</comment>
<feature type="region of interest" description="Disordered" evidence="11">
    <location>
        <begin position="626"/>
        <end position="648"/>
    </location>
</feature>
<feature type="compositionally biased region" description="Low complexity" evidence="11">
    <location>
        <begin position="23"/>
        <end position="46"/>
    </location>
</feature>
<dbReference type="InterPro" id="IPR050117">
    <property type="entry name" value="MAPK"/>
</dbReference>
<dbReference type="EMBL" id="CAICTM010000510">
    <property type="protein sequence ID" value="CAB9511954.1"/>
    <property type="molecule type" value="Genomic_DNA"/>
</dbReference>
<feature type="domain" description="Protein kinase" evidence="12">
    <location>
        <begin position="276"/>
        <end position="575"/>
    </location>
</feature>
<dbReference type="PROSITE" id="PS00108">
    <property type="entry name" value="PROTEIN_KINASE_ST"/>
    <property type="match status" value="1"/>
</dbReference>
<sequence>MSGMACGAGMSMSMNMTGNDGDSTPASSSDTTATANGTATTSRLTGTGNGNGSGTNSHSNHSSSIVLKNSNNTVNISMTQAMTHAAAAQQQAQAQLLRKTIGTARTGSTESTASLSQTNSSQTHLSANTDAGTTGVHKPPRGHPQQQPYPHPGIPVSRSSGSTGNQSLYKPGKQHMTSAGSQEFDHDHQTFATATTASATISYSTDEVDHTNSDVSEAGMEVVMDTDVSSGDERNLEEQILSLSKQPRLANKPKEEPYKSHSFPAGKHTFTVDTRYGFIRVIGSGAYGVVISAKDTKGDADVAIKMVPRAFHDEIDAKRILREIKLLKHFQHENIVSITDMMPPSVKYVEDFNDVYIVTDLMETDLHRIIYSKQKLSMDHVQYFVYQVLRGLKYIHSCNVLHRDLKPSNLLVNSNCDLKICDFGLARGILDDQNTMDESNKGSLLLTEYVVTRWYRAPEIMLACHEYSKPIDVWSVGCIFAELILRKPYFPGDDYIDQLTIISEKLGKITEADLTFVTSEKAKRFMRKLPNKPPVPLSQQFPSASSEALDLLRKMLTVHPKKRITVEAALAHPFFSQLHSPEDEPVCEKGSFDFSFEDEHLHRRRLQELIWEEVGVFRPSVLPVAPSRSHSGVGNLELSSNRNRSRDP</sequence>
<dbReference type="InterPro" id="IPR011009">
    <property type="entry name" value="Kinase-like_dom_sf"/>
</dbReference>
<organism evidence="13 14">
    <name type="scientific">Seminavis robusta</name>
    <dbReference type="NCBI Taxonomy" id="568900"/>
    <lineage>
        <taxon>Eukaryota</taxon>
        <taxon>Sar</taxon>
        <taxon>Stramenopiles</taxon>
        <taxon>Ochrophyta</taxon>
        <taxon>Bacillariophyta</taxon>
        <taxon>Bacillariophyceae</taxon>
        <taxon>Bacillariophycidae</taxon>
        <taxon>Naviculales</taxon>
        <taxon>Naviculaceae</taxon>
        <taxon>Seminavis</taxon>
    </lineage>
</organism>
<keyword evidence="3 10" id="KW-0723">Serine/threonine-protein kinase</keyword>
<dbReference type="PANTHER" id="PTHR24055">
    <property type="entry name" value="MITOGEN-ACTIVATED PROTEIN KINASE"/>
    <property type="match status" value="1"/>
</dbReference>